<evidence type="ECO:0000313" key="3">
    <source>
        <dbReference type="Proteomes" id="UP000616779"/>
    </source>
</evidence>
<proteinExistence type="predicted"/>
<evidence type="ECO:0008006" key="4">
    <source>
        <dbReference type="Google" id="ProtNLM"/>
    </source>
</evidence>
<dbReference type="EMBL" id="WHOA01000167">
    <property type="protein sequence ID" value="NOU74537.1"/>
    <property type="molecule type" value="Genomic_DNA"/>
</dbReference>
<protein>
    <recommendedName>
        <fullName evidence="4">Two-component sensor histidine kinase</fullName>
    </recommendedName>
</protein>
<keyword evidence="3" id="KW-1185">Reference proteome</keyword>
<organism evidence="2 3">
    <name type="scientific">Paenibacillus phytorum</name>
    <dbReference type="NCBI Taxonomy" id="2654977"/>
    <lineage>
        <taxon>Bacteria</taxon>
        <taxon>Bacillati</taxon>
        <taxon>Bacillota</taxon>
        <taxon>Bacilli</taxon>
        <taxon>Bacillales</taxon>
        <taxon>Paenibacillaceae</taxon>
        <taxon>Paenibacillus</taxon>
    </lineage>
</organism>
<evidence type="ECO:0000313" key="2">
    <source>
        <dbReference type="EMBL" id="NOU74537.1"/>
    </source>
</evidence>
<sequence>MKICAKQAIKAFVQIIFLRDQSLATKLLVYSALLVVVPMCFIGIISYQRAADVLERESRQSSWQIIEQVTTHVEYYVNDFEISILKILNSTNMNNYIKMKSREEIDQSLIRDVVKKELRNAVYSRSDISNITVVLDGIETIDTIDNNFKRD</sequence>
<accession>A0ABX1Y120</accession>
<name>A0ABX1Y120_9BACL</name>
<gene>
    <name evidence="2" type="ORF">GC098_24595</name>
</gene>
<evidence type="ECO:0000256" key="1">
    <source>
        <dbReference type="SAM" id="Phobius"/>
    </source>
</evidence>
<keyword evidence="1" id="KW-0472">Membrane</keyword>
<feature type="transmembrane region" description="Helical" evidence="1">
    <location>
        <begin position="27"/>
        <end position="47"/>
    </location>
</feature>
<comment type="caution">
    <text evidence="2">The sequence shown here is derived from an EMBL/GenBank/DDBJ whole genome shotgun (WGS) entry which is preliminary data.</text>
</comment>
<keyword evidence="1" id="KW-1133">Transmembrane helix</keyword>
<reference evidence="2 3" key="1">
    <citation type="submission" date="2019-10" db="EMBL/GenBank/DDBJ databases">
        <title>Description of Paenibacillus terrestris sp. nov.</title>
        <authorList>
            <person name="Carlier A."/>
            <person name="Qi S."/>
        </authorList>
    </citation>
    <scope>NUCLEOTIDE SEQUENCE [LARGE SCALE GENOMIC DNA]</scope>
    <source>
        <strain evidence="2 3">LMG 31458</strain>
    </source>
</reference>
<keyword evidence="1" id="KW-0812">Transmembrane</keyword>
<dbReference type="Proteomes" id="UP000616779">
    <property type="component" value="Unassembled WGS sequence"/>
</dbReference>